<dbReference type="Proteomes" id="UP001066276">
    <property type="component" value="Chromosome 4_2"/>
</dbReference>
<gene>
    <name evidence="1" type="ORF">NDU88_008282</name>
</gene>
<reference evidence="1" key="1">
    <citation type="journal article" date="2022" name="bioRxiv">
        <title>Sequencing and chromosome-scale assembly of the giantPleurodeles waltlgenome.</title>
        <authorList>
            <person name="Brown T."/>
            <person name="Elewa A."/>
            <person name="Iarovenko S."/>
            <person name="Subramanian E."/>
            <person name="Araus A.J."/>
            <person name="Petzold A."/>
            <person name="Susuki M."/>
            <person name="Suzuki K.-i.T."/>
            <person name="Hayashi T."/>
            <person name="Toyoda A."/>
            <person name="Oliveira C."/>
            <person name="Osipova E."/>
            <person name="Leigh N.D."/>
            <person name="Simon A."/>
            <person name="Yun M.H."/>
        </authorList>
    </citation>
    <scope>NUCLEOTIDE SEQUENCE</scope>
    <source>
        <strain evidence="1">20211129_DDA</strain>
        <tissue evidence="1">Liver</tissue>
    </source>
</reference>
<evidence type="ECO:0000313" key="2">
    <source>
        <dbReference type="Proteomes" id="UP001066276"/>
    </source>
</evidence>
<name>A0AAV7SVG6_PLEWA</name>
<organism evidence="1 2">
    <name type="scientific">Pleurodeles waltl</name>
    <name type="common">Iberian ribbed newt</name>
    <dbReference type="NCBI Taxonomy" id="8319"/>
    <lineage>
        <taxon>Eukaryota</taxon>
        <taxon>Metazoa</taxon>
        <taxon>Chordata</taxon>
        <taxon>Craniata</taxon>
        <taxon>Vertebrata</taxon>
        <taxon>Euteleostomi</taxon>
        <taxon>Amphibia</taxon>
        <taxon>Batrachia</taxon>
        <taxon>Caudata</taxon>
        <taxon>Salamandroidea</taxon>
        <taxon>Salamandridae</taxon>
        <taxon>Pleurodelinae</taxon>
        <taxon>Pleurodeles</taxon>
    </lineage>
</organism>
<dbReference type="EMBL" id="JANPWB010000008">
    <property type="protein sequence ID" value="KAJ1167897.1"/>
    <property type="molecule type" value="Genomic_DNA"/>
</dbReference>
<accession>A0AAV7SVG6</accession>
<keyword evidence="2" id="KW-1185">Reference proteome</keyword>
<comment type="caution">
    <text evidence="1">The sequence shown here is derived from an EMBL/GenBank/DDBJ whole genome shotgun (WGS) entry which is preliminary data.</text>
</comment>
<protein>
    <submittedName>
        <fullName evidence="1">Uncharacterized protein</fullName>
    </submittedName>
</protein>
<dbReference type="AlphaFoldDB" id="A0AAV7SVG6"/>
<sequence length="352" mass="39978">MQNVGTLIRDSYHTRTLAETEDTIKHYLDTNDTPEVSVATLWKTLKAVIRGHGIAIAVSLNKARREKRQQLEDDIRSLDVTHGRTGYLVVRRQLRTLRKQLQTLDGNKAEYTLLQTKQKYYAGGNKAGHLLPHRLRVQAAGRRVVELQLPNGTWTCQEELILHQFEQFYSDLYTAEELDEKGVEGYLNSVPLTRIPPPDSELMDGDITTAEVLAAIHRLQPDQATFRDRIDASKLVLPGTRPLLTEILSHTNALQMEVSQVQTMVEDTECKYCRNHMQVVGLLEGPNMEHLLEECLLHSVLGSKRIKSGHWIGSTKTQDRPPTGSPSPLELAFLFNYWDCNHIMQVARSKDP</sequence>
<proteinExistence type="predicted"/>
<evidence type="ECO:0000313" key="1">
    <source>
        <dbReference type="EMBL" id="KAJ1167897.1"/>
    </source>
</evidence>